<accession>F5LAD2</accession>
<dbReference type="RefSeq" id="WP_007506210.1">
    <property type="nucleotide sequence ID" value="NZ_AFCE01000163.1"/>
</dbReference>
<evidence type="ECO:0000313" key="4">
    <source>
        <dbReference type="Proteomes" id="UP000825179"/>
    </source>
</evidence>
<reference evidence="2 4" key="2">
    <citation type="journal article" date="2020" name="Extremophiles">
        <title>Genomic analysis of Caldalkalibacillus thermarum TA2.A1 reveals aerobic alkaliphilic metabolism and evolutionary hallmarks linking alkaliphilic bacteria and plant life.</title>
        <authorList>
            <person name="de Jong S.I."/>
            <person name="van den Broek M.A."/>
            <person name="Merkel A.Y."/>
            <person name="de la Torre Cortes P."/>
            <person name="Kalamorz F."/>
            <person name="Cook G.M."/>
            <person name="van Loosdrecht M.C.M."/>
            <person name="McMillan D.G.G."/>
        </authorList>
    </citation>
    <scope>NUCLEOTIDE SEQUENCE [LARGE SCALE GENOMIC DNA]</scope>
    <source>
        <strain evidence="2 4">TA2.A1</strain>
    </source>
</reference>
<dbReference type="Proteomes" id="UP000010716">
    <property type="component" value="Unassembled WGS sequence"/>
</dbReference>
<proteinExistence type="predicted"/>
<dbReference type="eggNOG" id="ENOG5033AT6">
    <property type="taxonomic scope" value="Bacteria"/>
</dbReference>
<protein>
    <submittedName>
        <fullName evidence="1">Uncharacterized protein</fullName>
    </submittedName>
</protein>
<keyword evidence="4" id="KW-1185">Reference proteome</keyword>
<dbReference type="AlphaFoldDB" id="F5LAD2"/>
<reference evidence="1 3" key="1">
    <citation type="journal article" date="2011" name="J. Bacteriol.">
        <title>Draft genome sequence of the thermoalkaliphilic Caldalkalibacillus thermarum strain TA2.A1.</title>
        <authorList>
            <person name="Kalamorz F."/>
            <person name="Keis S."/>
            <person name="McMillan D.G."/>
            <person name="Olsson K."/>
            <person name="Stanton J.A."/>
            <person name="Stockwell P."/>
            <person name="Black M.A."/>
            <person name="Klingeman D.M."/>
            <person name="Land M.L."/>
            <person name="Han C.S."/>
            <person name="Martin S.L."/>
            <person name="Becher S.A."/>
            <person name="Peddie C.J."/>
            <person name="Morgan H.W."/>
            <person name="Matthies D."/>
            <person name="Preiss L."/>
            <person name="Meier T."/>
            <person name="Brown S.D."/>
            <person name="Cook G.M."/>
        </authorList>
    </citation>
    <scope>NUCLEOTIDE SEQUENCE [LARGE SCALE GENOMIC DNA]</scope>
    <source>
        <strain evidence="1 3">TA2.A1</strain>
    </source>
</reference>
<dbReference type="EMBL" id="CP082237">
    <property type="protein sequence ID" value="QZT33273.1"/>
    <property type="molecule type" value="Genomic_DNA"/>
</dbReference>
<sequence>MWICPVCNGLETLTYSCPRCATVVDDLGKLSDYYEPYSPYREIDDLKLTNGYPDLVKHQCIHLLRCSLCGLEFQGAINERPWAESELPDHEDADQDYKQT</sequence>
<evidence type="ECO:0000313" key="1">
    <source>
        <dbReference type="EMBL" id="EGL81681.1"/>
    </source>
</evidence>
<name>F5LAD2_CALTT</name>
<organism evidence="1 3">
    <name type="scientific">Caldalkalibacillus thermarum (strain TA2.A1)</name>
    <dbReference type="NCBI Taxonomy" id="986075"/>
    <lineage>
        <taxon>Bacteria</taxon>
        <taxon>Bacillati</taxon>
        <taxon>Bacillota</taxon>
        <taxon>Bacilli</taxon>
        <taxon>Bacillales</taxon>
        <taxon>Bacillaceae</taxon>
        <taxon>Caldalkalibacillus</taxon>
    </lineage>
</organism>
<dbReference type="Proteomes" id="UP000825179">
    <property type="component" value="Chromosome"/>
</dbReference>
<reference evidence="2" key="3">
    <citation type="submission" date="2021-08" db="EMBL/GenBank/DDBJ databases">
        <authorList>
            <person name="de Jong S."/>
            <person name="van den Broek M."/>
            <person name="Merkel A."/>
            <person name="de la Torre Cortes P."/>
            <person name="Kalamorz F."/>
            <person name="Cook G."/>
            <person name="van Loosdrecht M."/>
            <person name="McMillan D."/>
        </authorList>
    </citation>
    <scope>NUCLEOTIDE SEQUENCE</scope>
    <source>
        <strain evidence="2">TA2.A1</strain>
    </source>
</reference>
<gene>
    <name evidence="1" type="ORF">CathTA2_2867</name>
    <name evidence="2" type="ORF">HUR95_13400</name>
</gene>
<evidence type="ECO:0000313" key="3">
    <source>
        <dbReference type="Proteomes" id="UP000010716"/>
    </source>
</evidence>
<evidence type="ECO:0000313" key="2">
    <source>
        <dbReference type="EMBL" id="QZT33273.1"/>
    </source>
</evidence>
<dbReference type="EMBL" id="AFCE01000163">
    <property type="protein sequence ID" value="EGL81681.1"/>
    <property type="molecule type" value="Genomic_DNA"/>
</dbReference>
<dbReference type="KEGG" id="cthu:HUR95_13400"/>